<evidence type="ECO:0000259" key="3">
    <source>
        <dbReference type="Pfam" id="PF17782"/>
    </source>
</evidence>
<feature type="domain" description="DprA winged helix" evidence="3">
    <location>
        <begin position="246"/>
        <end position="296"/>
    </location>
</feature>
<sequence>MWICGGGCRDRLISVKKISEIDMMPRRLELVPDPLREIPQPPKELWVVGELPSLTENIWLTVVGSRRCSSYGKDVCEMLVRGLSGYPVVIVSGLALGLDAIAHRSALENGITTVAIPGSGLGDKVLYPVLNRGLAKEIVNSGGALLSELAPDSRAAMWTFPARNRLMVGISKAVLVVECAERSGTLITAKLALDYNRDLLTVPSSIFSATGRGSLDLLREGATAITKTDDLITELGLEKIEKRMIALSKDEGKVIALLENSLSKDELLRELSMPFGLGNALLIEMEIKGMITEVEGTLRRC</sequence>
<dbReference type="InterPro" id="IPR057666">
    <property type="entry name" value="DrpA_SLOG"/>
</dbReference>
<organism evidence="4 5">
    <name type="scientific">Candidatus Vogelbacteria bacterium CG10_big_fil_rev_8_21_14_0_10_45_14</name>
    <dbReference type="NCBI Taxonomy" id="1975042"/>
    <lineage>
        <taxon>Bacteria</taxon>
        <taxon>Candidatus Vogeliibacteriota</taxon>
    </lineage>
</organism>
<dbReference type="GO" id="GO:0009294">
    <property type="term" value="P:DNA-mediated transformation"/>
    <property type="evidence" value="ECO:0007669"/>
    <property type="project" value="InterPro"/>
</dbReference>
<dbReference type="PANTHER" id="PTHR43022:SF1">
    <property type="entry name" value="PROTEIN SMF"/>
    <property type="match status" value="1"/>
</dbReference>
<dbReference type="Gene3D" id="3.40.50.450">
    <property type="match status" value="1"/>
</dbReference>
<evidence type="ECO:0000313" key="5">
    <source>
        <dbReference type="Proteomes" id="UP000230833"/>
    </source>
</evidence>
<protein>
    <submittedName>
        <fullName evidence="4">DNA-protecting protein DprA</fullName>
    </submittedName>
</protein>
<evidence type="ECO:0000259" key="2">
    <source>
        <dbReference type="Pfam" id="PF02481"/>
    </source>
</evidence>
<dbReference type="PANTHER" id="PTHR43022">
    <property type="entry name" value="PROTEIN SMF"/>
    <property type="match status" value="1"/>
</dbReference>
<reference evidence="4 5" key="1">
    <citation type="submission" date="2017-09" db="EMBL/GenBank/DDBJ databases">
        <title>Depth-based differentiation of microbial function through sediment-hosted aquifers and enrichment of novel symbionts in the deep terrestrial subsurface.</title>
        <authorList>
            <person name="Probst A.J."/>
            <person name="Ladd B."/>
            <person name="Jarett J.K."/>
            <person name="Geller-Mcgrath D.E."/>
            <person name="Sieber C.M."/>
            <person name="Emerson J.B."/>
            <person name="Anantharaman K."/>
            <person name="Thomas B.C."/>
            <person name="Malmstrom R."/>
            <person name="Stieglmeier M."/>
            <person name="Klingl A."/>
            <person name="Woyke T."/>
            <person name="Ryan C.M."/>
            <person name="Banfield J.F."/>
        </authorList>
    </citation>
    <scope>NUCLEOTIDE SEQUENCE [LARGE SCALE GENOMIC DNA]</scope>
    <source>
        <strain evidence="4">CG10_big_fil_rev_8_21_14_0_10_45_14</strain>
    </source>
</reference>
<evidence type="ECO:0000256" key="1">
    <source>
        <dbReference type="ARBA" id="ARBA00006525"/>
    </source>
</evidence>
<dbReference type="InterPro" id="IPR003488">
    <property type="entry name" value="DprA"/>
</dbReference>
<dbReference type="NCBIfam" id="TIGR00732">
    <property type="entry name" value="dprA"/>
    <property type="match status" value="1"/>
</dbReference>
<dbReference type="Pfam" id="PF17782">
    <property type="entry name" value="WHD_DprA"/>
    <property type="match status" value="1"/>
</dbReference>
<dbReference type="AlphaFoldDB" id="A0A2H0RKV1"/>
<comment type="similarity">
    <text evidence="1">Belongs to the DprA/Smf family.</text>
</comment>
<dbReference type="Pfam" id="PF02481">
    <property type="entry name" value="DNA_processg_A"/>
    <property type="match status" value="1"/>
</dbReference>
<dbReference type="SUPFAM" id="SSF102405">
    <property type="entry name" value="MCP/YpsA-like"/>
    <property type="match status" value="1"/>
</dbReference>
<gene>
    <name evidence="4" type="primary">dprA</name>
    <name evidence="4" type="ORF">COV07_00460</name>
</gene>
<feature type="domain" description="Smf/DprA SLOG" evidence="2">
    <location>
        <begin position="32"/>
        <end position="235"/>
    </location>
</feature>
<accession>A0A2H0RKV1</accession>
<name>A0A2H0RKV1_9BACT</name>
<dbReference type="Proteomes" id="UP000230833">
    <property type="component" value="Unassembled WGS sequence"/>
</dbReference>
<dbReference type="InterPro" id="IPR041614">
    <property type="entry name" value="DprA_WH"/>
</dbReference>
<evidence type="ECO:0000313" key="4">
    <source>
        <dbReference type="EMBL" id="PIR47133.1"/>
    </source>
</evidence>
<comment type="caution">
    <text evidence="4">The sequence shown here is derived from an EMBL/GenBank/DDBJ whole genome shotgun (WGS) entry which is preliminary data.</text>
</comment>
<proteinExistence type="inferred from homology"/>
<dbReference type="EMBL" id="PCYL01000005">
    <property type="protein sequence ID" value="PIR47133.1"/>
    <property type="molecule type" value="Genomic_DNA"/>
</dbReference>